<reference evidence="1 2" key="1">
    <citation type="submission" date="2016-04" db="EMBL/GenBank/DDBJ databases">
        <title>Draft genome of Fonsecaea erecta CBS 125763.</title>
        <authorList>
            <person name="Weiss V.A."/>
            <person name="Vicente V.A."/>
            <person name="Raittz R.T."/>
            <person name="Moreno L.F."/>
            <person name="De Souza E.M."/>
            <person name="Pedrosa F.O."/>
            <person name="Steffens M.B."/>
            <person name="Faoro H."/>
            <person name="Tadra-Sfeir M.Z."/>
            <person name="Najafzadeh M.J."/>
            <person name="Felipe M.S."/>
            <person name="Teixeira M."/>
            <person name="Sun J."/>
            <person name="Xi L."/>
            <person name="Gomes R."/>
            <person name="De Azevedo C.M."/>
            <person name="Salgado C.G."/>
            <person name="Da Silva M.B."/>
            <person name="Nascimento M.F."/>
            <person name="Queiroz-Telles F."/>
            <person name="Attili D.S."/>
            <person name="Gorbushina A."/>
        </authorList>
    </citation>
    <scope>NUCLEOTIDE SEQUENCE [LARGE SCALE GENOMIC DNA]</scope>
    <source>
        <strain evidence="1 2">CBS 125763</strain>
    </source>
</reference>
<dbReference type="STRING" id="1367422.A0A178ZTM8"/>
<dbReference type="SUPFAM" id="SSF52047">
    <property type="entry name" value="RNI-like"/>
    <property type="match status" value="1"/>
</dbReference>
<name>A0A178ZTM8_9EURO</name>
<keyword evidence="2" id="KW-1185">Reference proteome</keyword>
<protein>
    <recommendedName>
        <fullName evidence="3">F-box domain-containing protein</fullName>
    </recommendedName>
</protein>
<sequence length="606" mass="68603">MNLYRMAPSNLLSLEAEVLAHVLTYVDDESPRTTAAVARTCQYLHYVARLVRYRRATIHWDNGLQSWVNPFGRPQKEWETPEFLQGLRELTVCKIEPPPVVDGPPVHASPTSRELCDSFNQLESVLRNASNLKTLVWKVGYLPSEIIVETLQAHQPNARLDIFRGRRLADTDVPLESEKVLAAATCLNSLSMSTTETTRVHDHLVFHMILRSAPNLRFVSMISHPQMQPFSPAVSSLRTDLDSWFPPDQGSKRSSSLRHLTLDGWGISANTLHFWSQYADLALLTSLKVSRGPLHQSFFQHAPQILPNLKSFVINLAAGEPSMAFLVAAHGYLATCPPLVNLSVWSWRGKVPLPTILDQHGATLEDLQLHQCEKFTDLVLREPLSVEELRSIRQSCPRLRVLTFDLNRASPELTIQDYEGIFGELRKFKLDRIQIYFDSGVQWLYLTRHLSGYGRGTAKHRMGPCIPPLRSASDVWLPTGCPADSDFEGAPPFTIEKGDPGWWDPARPDNDSNVKQPPSPHRAICRFLIQAWKTIFGSHTSGPRQLELKFGEWEGRHPSFLNMRDVRLCGRARPHERDDMVGECFVELDCCGNDHHRKFSSVQTGH</sequence>
<proteinExistence type="predicted"/>
<evidence type="ECO:0000313" key="2">
    <source>
        <dbReference type="Proteomes" id="UP000078343"/>
    </source>
</evidence>
<dbReference type="RefSeq" id="XP_018696496.1">
    <property type="nucleotide sequence ID" value="XM_018833872.1"/>
</dbReference>
<evidence type="ECO:0008006" key="3">
    <source>
        <dbReference type="Google" id="ProtNLM"/>
    </source>
</evidence>
<dbReference type="OrthoDB" id="3945550at2759"/>
<evidence type="ECO:0000313" key="1">
    <source>
        <dbReference type="EMBL" id="OAP63129.1"/>
    </source>
</evidence>
<dbReference type="Gene3D" id="3.80.10.10">
    <property type="entry name" value="Ribonuclease Inhibitor"/>
    <property type="match status" value="1"/>
</dbReference>
<dbReference type="Proteomes" id="UP000078343">
    <property type="component" value="Unassembled WGS sequence"/>
</dbReference>
<accession>A0A178ZTM8</accession>
<dbReference type="AlphaFoldDB" id="A0A178ZTM8"/>
<gene>
    <name evidence="1" type="ORF">AYL99_02356</name>
</gene>
<dbReference type="GeneID" id="30006526"/>
<comment type="caution">
    <text evidence="1">The sequence shown here is derived from an EMBL/GenBank/DDBJ whole genome shotgun (WGS) entry which is preliminary data.</text>
</comment>
<dbReference type="EMBL" id="LVYI01000002">
    <property type="protein sequence ID" value="OAP63129.1"/>
    <property type="molecule type" value="Genomic_DNA"/>
</dbReference>
<dbReference type="InterPro" id="IPR032675">
    <property type="entry name" value="LRR_dom_sf"/>
</dbReference>
<organism evidence="1 2">
    <name type="scientific">Fonsecaea erecta</name>
    <dbReference type="NCBI Taxonomy" id="1367422"/>
    <lineage>
        <taxon>Eukaryota</taxon>
        <taxon>Fungi</taxon>
        <taxon>Dikarya</taxon>
        <taxon>Ascomycota</taxon>
        <taxon>Pezizomycotina</taxon>
        <taxon>Eurotiomycetes</taxon>
        <taxon>Chaetothyriomycetidae</taxon>
        <taxon>Chaetothyriales</taxon>
        <taxon>Herpotrichiellaceae</taxon>
        <taxon>Fonsecaea</taxon>
    </lineage>
</organism>